<gene>
    <name evidence="1" type="ORF">CUJ84_Chr003523</name>
</gene>
<sequence length="178" mass="19959">MEFIATSCVHSEIMKPRPNKEVLSFLDANSVLLAFPTVTEIMWGIENIRRAQRDKALKLTDALNTALRTHTYLDRMTPDVAEMLAAMLACKQLKDLWIGNPSANWPVFREHLTIAALSICLAVPVATMNMTAYARITEFFPLPGIYYPGQFRWHARPVAHPQLVSVAVGQHATNVLTN</sequence>
<organism evidence="1 2">
    <name type="scientific">Rhizobium leguminosarum</name>
    <dbReference type="NCBI Taxonomy" id="384"/>
    <lineage>
        <taxon>Bacteria</taxon>
        <taxon>Pseudomonadati</taxon>
        <taxon>Pseudomonadota</taxon>
        <taxon>Alphaproteobacteria</taxon>
        <taxon>Hyphomicrobiales</taxon>
        <taxon>Rhizobiaceae</taxon>
        <taxon>Rhizobium/Agrobacterium group</taxon>
        <taxon>Rhizobium</taxon>
    </lineage>
</organism>
<dbReference type="Gene3D" id="3.40.50.1010">
    <property type="entry name" value="5'-nuclease"/>
    <property type="match status" value="1"/>
</dbReference>
<dbReference type="RefSeq" id="WP_105006990.1">
    <property type="nucleotide sequence ID" value="NZ_CP025012.1"/>
</dbReference>
<proteinExistence type="predicted"/>
<evidence type="ECO:0008006" key="3">
    <source>
        <dbReference type="Google" id="ProtNLM"/>
    </source>
</evidence>
<accession>A0A2K9Z6J3</accession>
<dbReference type="EMBL" id="CP025012">
    <property type="protein sequence ID" value="AUW43859.1"/>
    <property type="molecule type" value="Genomic_DNA"/>
</dbReference>
<protein>
    <recommendedName>
        <fullName evidence="3">PIN domain-containing protein</fullName>
    </recommendedName>
</protein>
<evidence type="ECO:0000313" key="2">
    <source>
        <dbReference type="Proteomes" id="UP000238523"/>
    </source>
</evidence>
<evidence type="ECO:0000313" key="1">
    <source>
        <dbReference type="EMBL" id="AUW43859.1"/>
    </source>
</evidence>
<dbReference type="Proteomes" id="UP000238523">
    <property type="component" value="Chromosome"/>
</dbReference>
<name>A0A2K9Z6J3_RHILE</name>
<reference evidence="1 2" key="1">
    <citation type="submission" date="2017-11" db="EMBL/GenBank/DDBJ databases">
        <title>Complete genome of Rhizobium leguminosarum Norway, an ineffective micro-symbiont.</title>
        <authorList>
            <person name="Hoffrichter A."/>
            <person name="Liang J."/>
            <person name="Brachmann A."/>
            <person name="Marin M."/>
        </authorList>
    </citation>
    <scope>NUCLEOTIDE SEQUENCE [LARGE SCALE GENOMIC DNA]</scope>
    <source>
        <strain evidence="1 2">Norway</strain>
    </source>
</reference>
<dbReference type="AlphaFoldDB" id="A0A2K9Z6J3"/>